<evidence type="ECO:0000259" key="3">
    <source>
        <dbReference type="Pfam" id="PF00881"/>
    </source>
</evidence>
<feature type="domain" description="Nitroreductase" evidence="3">
    <location>
        <begin position="8"/>
        <end position="185"/>
    </location>
</feature>
<dbReference type="InterPro" id="IPR000415">
    <property type="entry name" value="Nitroreductase-like"/>
</dbReference>
<dbReference type="Gene3D" id="3.40.109.10">
    <property type="entry name" value="NADH Oxidase"/>
    <property type="match status" value="1"/>
</dbReference>
<dbReference type="AlphaFoldDB" id="A0A7W8CRS1"/>
<dbReference type="RefSeq" id="WP_135503700.1">
    <property type="nucleotide sequence ID" value="NZ_JACHHE010000001.1"/>
</dbReference>
<evidence type="ECO:0000313" key="5">
    <source>
        <dbReference type="Proteomes" id="UP000525923"/>
    </source>
</evidence>
<gene>
    <name evidence="4" type="ORF">HNQ44_000227</name>
</gene>
<evidence type="ECO:0000256" key="2">
    <source>
        <dbReference type="ARBA" id="ARBA00023002"/>
    </source>
</evidence>
<dbReference type="Pfam" id="PF00881">
    <property type="entry name" value="Nitroreductase"/>
    <property type="match status" value="1"/>
</dbReference>
<dbReference type="PANTHER" id="PTHR43673">
    <property type="entry name" value="NAD(P)H NITROREDUCTASE YDGI-RELATED"/>
    <property type="match status" value="1"/>
</dbReference>
<dbReference type="InterPro" id="IPR029479">
    <property type="entry name" value="Nitroreductase"/>
</dbReference>
<dbReference type="Proteomes" id="UP000525923">
    <property type="component" value="Unassembled WGS sequence"/>
</dbReference>
<organism evidence="4 5">
    <name type="scientific">Planococcus koreensis</name>
    <dbReference type="NCBI Taxonomy" id="112331"/>
    <lineage>
        <taxon>Bacteria</taxon>
        <taxon>Bacillati</taxon>
        <taxon>Bacillota</taxon>
        <taxon>Bacilli</taxon>
        <taxon>Bacillales</taxon>
        <taxon>Caryophanaceae</taxon>
        <taxon>Planococcus</taxon>
    </lineage>
</organism>
<reference evidence="4 5" key="1">
    <citation type="submission" date="2020-08" db="EMBL/GenBank/DDBJ databases">
        <title>Genomic Encyclopedia of Type Strains, Phase IV (KMG-IV): sequencing the most valuable type-strain genomes for metagenomic binning, comparative biology and taxonomic classification.</title>
        <authorList>
            <person name="Goeker M."/>
        </authorList>
    </citation>
    <scope>NUCLEOTIDE SEQUENCE [LARGE SCALE GENOMIC DNA]</scope>
    <source>
        <strain evidence="4 5">DSM 15895</strain>
    </source>
</reference>
<protein>
    <submittedName>
        <fullName evidence="4">Nitroreductase</fullName>
    </submittedName>
</protein>
<comment type="similarity">
    <text evidence="1">Belongs to the nitroreductase family.</text>
</comment>
<dbReference type="EMBL" id="JACHHE010000001">
    <property type="protein sequence ID" value="MBB5178805.1"/>
    <property type="molecule type" value="Genomic_DNA"/>
</dbReference>
<accession>A0A7W8CRS1</accession>
<proteinExistence type="inferred from homology"/>
<sequence length="218" mass="24630">MSVKETLLKRRSVRHYDVNYKVSIETLSALIESAAKSPNGNNIQATRYLVIDDFDLRKQVLPVAFNQQQVTEASALVLILGDYQAFEKENIVLIHEQGYQAGYFTEQLRDQLVGAAINYYANKSLEELKLELVRDASLAAMSFILLANEVGLETITMSGYESDRLKKVLEIPDRFLDIMLIAVGKGIKSGHQTVRHEVNEIIYLNTIEYKLKAGEMSL</sequence>
<dbReference type="GO" id="GO:0016491">
    <property type="term" value="F:oxidoreductase activity"/>
    <property type="evidence" value="ECO:0007669"/>
    <property type="project" value="UniProtKB-KW"/>
</dbReference>
<name>A0A7W8CRS1_9BACL</name>
<keyword evidence="2" id="KW-0560">Oxidoreductase</keyword>
<keyword evidence="5" id="KW-1185">Reference proteome</keyword>
<evidence type="ECO:0000256" key="1">
    <source>
        <dbReference type="ARBA" id="ARBA00007118"/>
    </source>
</evidence>
<dbReference type="OrthoDB" id="9812105at2"/>
<dbReference type="SUPFAM" id="SSF55469">
    <property type="entry name" value="FMN-dependent nitroreductase-like"/>
    <property type="match status" value="1"/>
</dbReference>
<comment type="caution">
    <text evidence="4">The sequence shown here is derived from an EMBL/GenBank/DDBJ whole genome shotgun (WGS) entry which is preliminary data.</text>
</comment>
<evidence type="ECO:0000313" key="4">
    <source>
        <dbReference type="EMBL" id="MBB5178805.1"/>
    </source>
</evidence>